<comment type="caution">
    <text evidence="3">The sequence shown here is derived from an EMBL/GenBank/DDBJ whole genome shotgun (WGS) entry which is preliminary data.</text>
</comment>
<feature type="compositionally biased region" description="Low complexity" evidence="1">
    <location>
        <begin position="539"/>
        <end position="571"/>
    </location>
</feature>
<dbReference type="AlphaFoldDB" id="D3B3D9"/>
<dbReference type="GeneID" id="31358428"/>
<dbReference type="GO" id="GO:0004438">
    <property type="term" value="F:phosphatidylinositol-3-phosphate phosphatase activity"/>
    <property type="evidence" value="ECO:0007669"/>
    <property type="project" value="TreeGrafter"/>
</dbReference>
<dbReference type="PROSITE" id="PS51339">
    <property type="entry name" value="PPASE_MYOTUBULARIN"/>
    <property type="match status" value="1"/>
</dbReference>
<sequence length="646" mass="72108">MMIPLMSIDSISIDNHTPGQQTNTPNNSTTTTTTPTTLTPTSSQFNISINNNTNNNNNNTSGHVTPNGGGTPTSSFLHPLSNISSATGTGTISSANQSYLSAIAMNATSKQKQEKDRDKERDRDLQESGTTSNYYTITILSKDFRHSKLYFTSQMLRDSLMDTIVFHSRTKLERILKHIETNRQLQQKIAHDNMNLEVEDRIDHIDKFEYYGVFEEPLPYLFAHVFRLPADALQLAEDGWQIYSPKREYARFGISEDSNNSTRWRFTNINKDFKMSATYPSSLVVSKTLTDQQLEKVFGYRSKGRIPALVWRNPLTGAVIVRCSQPLVGLSSARCVEDELYLSDLATKSSNIYLLDARPKLNAIANTANGAGFENIANYPNLSIWTDVNKNLPYFSNPFYQSQQEGIVLRPNLNLRCIEPWKALYQRTDSQNTYIHNLWMIQSHQQLKSSTSISTTNNQSQSQSQSQQQQQQPITISNNSPYLPATATSAHSPSITPTPSPPATISRSSNVQRTSRCHKKSYSNNSTSFDVKSNQSFYNNENNNNSNNSNSSNSNLTKSESSTSSNKSSSNPGILFIRSNEHSKSQNSQKQHFLASHRPPSKDPSPKTSMSSMSSLAQSLPSNHQSTITTSLTVNNSDFHLGGPLI</sequence>
<evidence type="ECO:0000313" key="4">
    <source>
        <dbReference type="Proteomes" id="UP000001396"/>
    </source>
</evidence>
<feature type="compositionally biased region" description="Polar residues" evidence="1">
    <location>
        <begin position="9"/>
        <end position="21"/>
    </location>
</feature>
<gene>
    <name evidence="3" type="ORF">PPL_02905</name>
</gene>
<feature type="compositionally biased region" description="Basic and acidic residues" evidence="1">
    <location>
        <begin position="111"/>
        <end position="126"/>
    </location>
</feature>
<name>D3B3D9_HETP5</name>
<feature type="compositionally biased region" description="Low complexity" evidence="1">
    <location>
        <begin position="606"/>
        <end position="622"/>
    </location>
</feature>
<dbReference type="InterPro" id="IPR030564">
    <property type="entry name" value="Myotubularin"/>
</dbReference>
<dbReference type="InterPro" id="IPR010569">
    <property type="entry name" value="Myotubularin-like_Pase_dom"/>
</dbReference>
<feature type="compositionally biased region" description="Low complexity" evidence="1">
    <location>
        <begin position="450"/>
        <end position="495"/>
    </location>
</feature>
<evidence type="ECO:0000313" key="3">
    <source>
        <dbReference type="EMBL" id="EFA83837.1"/>
    </source>
</evidence>
<dbReference type="PANTHER" id="PTHR10807:SF83">
    <property type="entry name" value="MYOTUBULARIN PHOSPHATASE DOMAIN-CONTAINING PROTEIN"/>
    <property type="match status" value="1"/>
</dbReference>
<dbReference type="Pfam" id="PF06602">
    <property type="entry name" value="Myotub-related"/>
    <property type="match status" value="1"/>
</dbReference>
<dbReference type="PANTHER" id="PTHR10807">
    <property type="entry name" value="MYOTUBULARIN-RELATED"/>
    <property type="match status" value="1"/>
</dbReference>
<keyword evidence="4" id="KW-1185">Reference proteome</keyword>
<dbReference type="GO" id="GO:0046856">
    <property type="term" value="P:phosphatidylinositol dephosphorylation"/>
    <property type="evidence" value="ECO:0007669"/>
    <property type="project" value="TreeGrafter"/>
</dbReference>
<feature type="compositionally biased region" description="Low complexity" evidence="1">
    <location>
        <begin position="22"/>
        <end position="61"/>
    </location>
</feature>
<accession>D3B3D9</accession>
<dbReference type="STRING" id="670386.D3B3D9"/>
<feature type="domain" description="Myotubularin phosphatase" evidence="2">
    <location>
        <begin position="239"/>
        <end position="465"/>
    </location>
</feature>
<protein>
    <recommendedName>
        <fullName evidence="2">Myotubularin phosphatase domain-containing protein</fullName>
    </recommendedName>
</protein>
<feature type="region of interest" description="Disordered" evidence="1">
    <location>
        <begin position="450"/>
        <end position="624"/>
    </location>
</feature>
<dbReference type="InterPro" id="IPR029021">
    <property type="entry name" value="Prot-tyrosine_phosphatase-like"/>
</dbReference>
<reference evidence="3 4" key="1">
    <citation type="journal article" date="2011" name="Genome Res.">
        <title>Phylogeny-wide analysis of social amoeba genomes highlights ancient origins for complex intercellular communication.</title>
        <authorList>
            <person name="Heidel A.J."/>
            <person name="Lawal H.M."/>
            <person name="Felder M."/>
            <person name="Schilde C."/>
            <person name="Helps N.R."/>
            <person name="Tunggal B."/>
            <person name="Rivero F."/>
            <person name="John U."/>
            <person name="Schleicher M."/>
            <person name="Eichinger L."/>
            <person name="Platzer M."/>
            <person name="Noegel A.A."/>
            <person name="Schaap P."/>
            <person name="Gloeckner G."/>
        </authorList>
    </citation>
    <scope>NUCLEOTIDE SEQUENCE [LARGE SCALE GENOMIC DNA]</scope>
    <source>
        <strain evidence="4">ATCC 26659 / Pp 5 / PN500</strain>
    </source>
</reference>
<dbReference type="EMBL" id="ADBJ01000010">
    <property type="protein sequence ID" value="EFA83837.1"/>
    <property type="molecule type" value="Genomic_DNA"/>
</dbReference>
<organism evidence="3 4">
    <name type="scientific">Heterostelium pallidum (strain ATCC 26659 / Pp 5 / PN500)</name>
    <name type="common">Cellular slime mold</name>
    <name type="synonym">Polysphondylium pallidum</name>
    <dbReference type="NCBI Taxonomy" id="670386"/>
    <lineage>
        <taxon>Eukaryota</taxon>
        <taxon>Amoebozoa</taxon>
        <taxon>Evosea</taxon>
        <taxon>Eumycetozoa</taxon>
        <taxon>Dictyostelia</taxon>
        <taxon>Acytosteliales</taxon>
        <taxon>Acytosteliaceae</taxon>
        <taxon>Heterostelium</taxon>
    </lineage>
</organism>
<dbReference type="Proteomes" id="UP000001396">
    <property type="component" value="Unassembled WGS sequence"/>
</dbReference>
<dbReference type="GO" id="GO:0016020">
    <property type="term" value="C:membrane"/>
    <property type="evidence" value="ECO:0007669"/>
    <property type="project" value="TreeGrafter"/>
</dbReference>
<feature type="compositionally biased region" description="Polar residues" evidence="1">
    <location>
        <begin position="522"/>
        <end position="538"/>
    </location>
</feature>
<evidence type="ECO:0000259" key="2">
    <source>
        <dbReference type="PROSITE" id="PS51339"/>
    </source>
</evidence>
<dbReference type="InParanoid" id="D3B3D9"/>
<dbReference type="GO" id="GO:0005737">
    <property type="term" value="C:cytoplasm"/>
    <property type="evidence" value="ECO:0007669"/>
    <property type="project" value="TreeGrafter"/>
</dbReference>
<proteinExistence type="predicted"/>
<evidence type="ECO:0000256" key="1">
    <source>
        <dbReference type="SAM" id="MobiDB-lite"/>
    </source>
</evidence>
<feature type="region of interest" description="Disordered" evidence="1">
    <location>
        <begin position="107"/>
        <end position="128"/>
    </location>
</feature>
<feature type="region of interest" description="Disordered" evidence="1">
    <location>
        <begin position="8"/>
        <end position="82"/>
    </location>
</feature>
<dbReference type="SUPFAM" id="SSF52799">
    <property type="entry name" value="(Phosphotyrosine protein) phosphatases II"/>
    <property type="match status" value="1"/>
</dbReference>
<dbReference type="RefSeq" id="XP_020435954.1">
    <property type="nucleotide sequence ID" value="XM_020573882.1"/>
</dbReference>